<dbReference type="EMBL" id="BMZA01000001">
    <property type="protein sequence ID" value="GGY92378.1"/>
    <property type="molecule type" value="Genomic_DNA"/>
</dbReference>
<protein>
    <submittedName>
        <fullName evidence="2">Uncharacterized protein</fullName>
    </submittedName>
</protein>
<reference evidence="2" key="2">
    <citation type="submission" date="2020-09" db="EMBL/GenBank/DDBJ databases">
        <authorList>
            <person name="Sun Q."/>
            <person name="Kim S."/>
        </authorList>
    </citation>
    <scope>NUCLEOTIDE SEQUENCE</scope>
    <source>
        <strain evidence="2">KCTC 32255</strain>
    </source>
</reference>
<keyword evidence="3" id="KW-1185">Reference proteome</keyword>
<feature type="transmembrane region" description="Helical" evidence="1">
    <location>
        <begin position="76"/>
        <end position="93"/>
    </location>
</feature>
<sequence>MAFYDIDLSTRMGAESAVHMGGVACFVFAAMSVLGIVIFGGTAGFTTPEGIGGMIGIGLQTLIGIAAGFRLRAGKGLILGMVVAVLLVLEIVAKIMAVSIFGTMITIGLMVMLVNGLRGARALRNKAGFAEDEAEVFY</sequence>
<gene>
    <name evidence="2" type="ORF">GCM10011614_03940</name>
</gene>
<keyword evidence="1" id="KW-0812">Transmembrane</keyword>
<keyword evidence="1" id="KW-0472">Membrane</keyword>
<feature type="transmembrane region" description="Helical" evidence="1">
    <location>
        <begin position="51"/>
        <end position="69"/>
    </location>
</feature>
<comment type="caution">
    <text evidence="2">The sequence shown here is derived from an EMBL/GenBank/DDBJ whole genome shotgun (WGS) entry which is preliminary data.</text>
</comment>
<evidence type="ECO:0000313" key="3">
    <source>
        <dbReference type="Proteomes" id="UP000648075"/>
    </source>
</evidence>
<feature type="transmembrane region" description="Helical" evidence="1">
    <location>
        <begin position="99"/>
        <end position="117"/>
    </location>
</feature>
<reference evidence="2" key="1">
    <citation type="journal article" date="2014" name="Int. J. Syst. Evol. Microbiol.">
        <title>Complete genome sequence of Corynebacterium casei LMG S-19264T (=DSM 44701T), isolated from a smear-ripened cheese.</title>
        <authorList>
            <consortium name="US DOE Joint Genome Institute (JGI-PGF)"/>
            <person name="Walter F."/>
            <person name="Albersmeier A."/>
            <person name="Kalinowski J."/>
            <person name="Ruckert C."/>
        </authorList>
    </citation>
    <scope>NUCLEOTIDE SEQUENCE</scope>
    <source>
        <strain evidence="2">KCTC 32255</strain>
    </source>
</reference>
<keyword evidence="1" id="KW-1133">Transmembrane helix</keyword>
<name>A0A918PAC5_9SPHN</name>
<evidence type="ECO:0000256" key="1">
    <source>
        <dbReference type="SAM" id="Phobius"/>
    </source>
</evidence>
<proteinExistence type="predicted"/>
<organism evidence="2 3">
    <name type="scientific">Novosphingobium colocasiae</name>
    <dbReference type="NCBI Taxonomy" id="1256513"/>
    <lineage>
        <taxon>Bacteria</taxon>
        <taxon>Pseudomonadati</taxon>
        <taxon>Pseudomonadota</taxon>
        <taxon>Alphaproteobacteria</taxon>
        <taxon>Sphingomonadales</taxon>
        <taxon>Sphingomonadaceae</taxon>
        <taxon>Novosphingobium</taxon>
    </lineage>
</organism>
<dbReference type="RefSeq" id="WP_189619405.1">
    <property type="nucleotide sequence ID" value="NZ_BMZA01000001.1"/>
</dbReference>
<dbReference type="AlphaFoldDB" id="A0A918PAC5"/>
<accession>A0A918PAC5</accession>
<feature type="transmembrane region" description="Helical" evidence="1">
    <location>
        <begin position="21"/>
        <end position="45"/>
    </location>
</feature>
<dbReference type="Proteomes" id="UP000648075">
    <property type="component" value="Unassembled WGS sequence"/>
</dbReference>
<evidence type="ECO:0000313" key="2">
    <source>
        <dbReference type="EMBL" id="GGY92378.1"/>
    </source>
</evidence>